<evidence type="ECO:0000313" key="1">
    <source>
        <dbReference type="EMBL" id="GAF91831.1"/>
    </source>
</evidence>
<dbReference type="EMBL" id="BARS01016886">
    <property type="protein sequence ID" value="GAF91831.1"/>
    <property type="molecule type" value="Genomic_DNA"/>
</dbReference>
<sequence length="51" mass="5774">MKKLILILTLLSTPAFASCGYKPFKPGGYCSGEWVLICKNHRQHWICSEGF</sequence>
<protein>
    <recommendedName>
        <fullName evidence="2">Lipoprotein</fullName>
    </recommendedName>
</protein>
<dbReference type="AlphaFoldDB" id="X0TXD8"/>
<comment type="caution">
    <text evidence="1">The sequence shown here is derived from an EMBL/GenBank/DDBJ whole genome shotgun (WGS) entry which is preliminary data.</text>
</comment>
<evidence type="ECO:0008006" key="2">
    <source>
        <dbReference type="Google" id="ProtNLM"/>
    </source>
</evidence>
<name>X0TXD8_9ZZZZ</name>
<gene>
    <name evidence="1" type="ORF">S01H1_27695</name>
</gene>
<reference evidence="1" key="1">
    <citation type="journal article" date="2014" name="Front. Microbiol.">
        <title>High frequency of phylogenetically diverse reductive dehalogenase-homologous genes in deep subseafloor sedimentary metagenomes.</title>
        <authorList>
            <person name="Kawai M."/>
            <person name="Futagami T."/>
            <person name="Toyoda A."/>
            <person name="Takaki Y."/>
            <person name="Nishi S."/>
            <person name="Hori S."/>
            <person name="Arai W."/>
            <person name="Tsubouchi T."/>
            <person name="Morono Y."/>
            <person name="Uchiyama I."/>
            <person name="Ito T."/>
            <person name="Fujiyama A."/>
            <person name="Inagaki F."/>
            <person name="Takami H."/>
        </authorList>
    </citation>
    <scope>NUCLEOTIDE SEQUENCE</scope>
    <source>
        <strain evidence="1">Expedition CK06-06</strain>
    </source>
</reference>
<proteinExistence type="predicted"/>
<organism evidence="1">
    <name type="scientific">marine sediment metagenome</name>
    <dbReference type="NCBI Taxonomy" id="412755"/>
    <lineage>
        <taxon>unclassified sequences</taxon>
        <taxon>metagenomes</taxon>
        <taxon>ecological metagenomes</taxon>
    </lineage>
</organism>
<accession>X0TXD8</accession>
<dbReference type="PROSITE" id="PS51257">
    <property type="entry name" value="PROKAR_LIPOPROTEIN"/>
    <property type="match status" value="1"/>
</dbReference>